<dbReference type="EMBL" id="DRVT01000020">
    <property type="protein sequence ID" value="HHI48917.1"/>
    <property type="molecule type" value="Genomic_DNA"/>
</dbReference>
<keyword evidence="3 6" id="KW-0812">Transmembrane</keyword>
<feature type="transmembrane region" description="Helical" evidence="6">
    <location>
        <begin position="153"/>
        <end position="175"/>
    </location>
</feature>
<feature type="transmembrane region" description="Helical" evidence="6">
    <location>
        <begin position="110"/>
        <end position="141"/>
    </location>
</feature>
<reference evidence="8" key="1">
    <citation type="journal article" date="2020" name="mSystems">
        <title>Genome- and Community-Level Interaction Insights into Carbon Utilization and Element Cycling Functions of Hydrothermarchaeota in Hydrothermal Sediment.</title>
        <authorList>
            <person name="Zhou Z."/>
            <person name="Liu Y."/>
            <person name="Xu W."/>
            <person name="Pan J."/>
            <person name="Luo Z.H."/>
            <person name="Li M."/>
        </authorList>
    </citation>
    <scope>NUCLEOTIDE SEQUENCE [LARGE SCALE GENOMIC DNA]</scope>
    <source>
        <strain evidence="8">SpSt-1038</strain>
    </source>
</reference>
<dbReference type="AlphaFoldDB" id="A0A7J3UYG6"/>
<feature type="transmembrane region" description="Helical" evidence="6">
    <location>
        <begin position="187"/>
        <end position="211"/>
    </location>
</feature>
<evidence type="ECO:0000256" key="2">
    <source>
        <dbReference type="ARBA" id="ARBA00022475"/>
    </source>
</evidence>
<gene>
    <name evidence="8" type="ORF">ENL91_01955</name>
</gene>
<dbReference type="InterPro" id="IPR018461">
    <property type="entry name" value="Na/H_Antiport_NhaC-like_C"/>
</dbReference>
<feature type="transmembrane region" description="Helical" evidence="6">
    <location>
        <begin position="295"/>
        <end position="313"/>
    </location>
</feature>
<evidence type="ECO:0000256" key="6">
    <source>
        <dbReference type="SAM" id="Phobius"/>
    </source>
</evidence>
<comment type="subcellular location">
    <subcellularLocation>
        <location evidence="1">Cell membrane</location>
        <topology evidence="1">Multi-pass membrane protein</topology>
    </subcellularLocation>
</comment>
<feature type="domain" description="Na+/H+ antiporter NhaC-like C-terminal" evidence="7">
    <location>
        <begin position="7"/>
        <end position="185"/>
    </location>
</feature>
<evidence type="ECO:0000256" key="4">
    <source>
        <dbReference type="ARBA" id="ARBA00022989"/>
    </source>
</evidence>
<organism evidence="8">
    <name type="scientific">Candidatus Methanosuratincola petrocarbonis</name>
    <name type="common">ex Vanwonterghem et al. 2016</name>
    <dbReference type="NCBI Taxonomy" id="1867261"/>
    <lineage>
        <taxon>Archaea</taxon>
        <taxon>Thermoproteota</taxon>
        <taxon>Methanosuratincolia</taxon>
        <taxon>Candidatus Methanomethylicales</taxon>
        <taxon>Candidatus Methanomethylicaceae</taxon>
        <taxon>Candidatus Methanosuratincola (ex Vanwonterghem et al. 2016)</taxon>
    </lineage>
</organism>
<evidence type="ECO:0000313" key="8">
    <source>
        <dbReference type="EMBL" id="HHI48917.1"/>
    </source>
</evidence>
<proteinExistence type="predicted"/>
<comment type="caution">
    <text evidence="8">The sequence shown here is derived from an EMBL/GenBank/DDBJ whole genome shotgun (WGS) entry which is preliminary data.</text>
</comment>
<feature type="transmembrane region" description="Helical" evidence="6">
    <location>
        <begin position="231"/>
        <end position="249"/>
    </location>
</feature>
<feature type="transmembrane region" description="Helical" evidence="6">
    <location>
        <begin position="412"/>
        <end position="433"/>
    </location>
</feature>
<evidence type="ECO:0000256" key="5">
    <source>
        <dbReference type="ARBA" id="ARBA00023136"/>
    </source>
</evidence>
<feature type="transmembrane region" description="Helical" evidence="6">
    <location>
        <begin position="256"/>
        <end position="275"/>
    </location>
</feature>
<dbReference type="GO" id="GO:0005886">
    <property type="term" value="C:plasma membrane"/>
    <property type="evidence" value="ECO:0007669"/>
    <property type="project" value="UniProtKB-SubCell"/>
</dbReference>
<evidence type="ECO:0000256" key="1">
    <source>
        <dbReference type="ARBA" id="ARBA00004651"/>
    </source>
</evidence>
<keyword evidence="5 6" id="KW-0472">Membrane</keyword>
<dbReference type="Pfam" id="PF03553">
    <property type="entry name" value="Na_H_antiporter"/>
    <property type="match status" value="1"/>
</dbReference>
<feature type="transmembrane region" description="Helical" evidence="6">
    <location>
        <begin position="68"/>
        <end position="89"/>
    </location>
</feature>
<feature type="transmembrane region" description="Helical" evidence="6">
    <location>
        <begin position="320"/>
        <end position="341"/>
    </location>
</feature>
<evidence type="ECO:0000256" key="3">
    <source>
        <dbReference type="ARBA" id="ARBA00022692"/>
    </source>
</evidence>
<feature type="transmembrane region" description="Helical" evidence="6">
    <location>
        <begin position="29"/>
        <end position="48"/>
    </location>
</feature>
<keyword evidence="2" id="KW-1003">Cell membrane</keyword>
<feature type="transmembrane region" description="Helical" evidence="6">
    <location>
        <begin position="6"/>
        <end position="22"/>
    </location>
</feature>
<sequence length="443" mass="47554">MYIHAGIVLGVMVFVFVVARVLRLSTELSMFAAALIGLIVHGISIPPREILGSTFNWFEVPRHILDGAFTYFDVVLIFLTATLFMNLLKEAGGIVYIVRGIVRRFHRHRTLALLLLTLVMLIPGALTGSGTVTVLVVGSLVGTVLKYMGVSDVRVAAIIFMCAAMSAAAPPINLWAMMSAAGSNMPYVGFFLPLGVLSLLGALFTMFYLGWRGTALDLDRVMAELPKPPVGMSWWKVALPFGVLFALILAGRIWPWSMPVLGLPLIFVIAAAIVVLLNPGKLHVLQVASDTVDQLLPLIGVMVVVGVLVQIMALSGARGLISLGIVTMPLTVLFATLFIILPFSEGLIQYAVAPLIGVPLVLLFNMKGFNPIIALAGMAVMWPIGDMLPPTTVVGRATVMVLGFKGSYYRDFVKTCLVPSAFILLLGSLCIVFSNKLGFLVGG</sequence>
<evidence type="ECO:0000259" key="7">
    <source>
        <dbReference type="Pfam" id="PF03553"/>
    </source>
</evidence>
<feature type="transmembrane region" description="Helical" evidence="6">
    <location>
        <begin position="372"/>
        <end position="392"/>
    </location>
</feature>
<protein>
    <submittedName>
        <fullName evidence="8">C4-dicarboxylate ABC transporter</fullName>
    </submittedName>
</protein>
<name>A0A7J3UYG6_9CREN</name>
<accession>A0A7J3UYG6</accession>
<keyword evidence="4 6" id="KW-1133">Transmembrane helix</keyword>
<feature type="transmembrane region" description="Helical" evidence="6">
    <location>
        <begin position="347"/>
        <end position="365"/>
    </location>
</feature>